<evidence type="ECO:0000256" key="5">
    <source>
        <dbReference type="ARBA" id="ARBA00023163"/>
    </source>
</evidence>
<dbReference type="EMBL" id="FN648625">
    <property type="protein sequence ID" value="CBJ33127.1"/>
    <property type="molecule type" value="Genomic_DNA"/>
</dbReference>
<dbReference type="GO" id="GO:0061630">
    <property type="term" value="F:ubiquitin protein ligase activity"/>
    <property type="evidence" value="ECO:0007669"/>
    <property type="project" value="UniProtKB-EC"/>
</dbReference>
<keyword evidence="5" id="KW-0804">Transcription</keyword>
<evidence type="ECO:0000313" key="8">
    <source>
        <dbReference type="Proteomes" id="UP000002630"/>
    </source>
</evidence>
<dbReference type="PANTHER" id="PTHR46077">
    <property type="entry name" value="E3 UBIQUITIN-PROTEIN LIGASE TOPORS"/>
    <property type="match status" value="1"/>
</dbReference>
<name>D7G117_ECTSI</name>
<protein>
    <recommendedName>
        <fullName evidence="2">RING-type E3 ubiquitin transferase</fullName>
        <ecNumber evidence="2">2.3.2.27</ecNumber>
    </recommendedName>
</protein>
<dbReference type="Proteomes" id="UP000002630">
    <property type="component" value="Linkage Group LG33"/>
</dbReference>
<accession>D7G117</accession>
<keyword evidence="3" id="KW-0808">Transferase</keyword>
<evidence type="ECO:0000256" key="1">
    <source>
        <dbReference type="ARBA" id="ARBA00000900"/>
    </source>
</evidence>
<comment type="catalytic activity">
    <reaction evidence="1">
        <text>S-ubiquitinyl-[E2 ubiquitin-conjugating enzyme]-L-cysteine + [acceptor protein]-L-lysine = [E2 ubiquitin-conjugating enzyme]-L-cysteine + N(6)-ubiquitinyl-[acceptor protein]-L-lysine.</text>
        <dbReference type="EC" id="2.3.2.27"/>
    </reaction>
</comment>
<sequence>MQWLKASDRCPLCKVTVSRVLHEIKSPKDYEIYTHVSVKKRGGGGAEGSLPSPPAAGGTAAETSGRVGGGDEGARASGGAAVVDGRTGPEFRSLVYRRGLAAEPPAEKARRPKPLDQLRSWIARDVQAAAPGTRGGGGMDTRLVEDIVRALLKDNDVDTQDGYCTVKEQGFLFENTAPFLHELWCFRWSKARMPAYDRRAVYRPRPTQR</sequence>
<dbReference type="PANTHER" id="PTHR46077:SF1">
    <property type="entry name" value="TOP1 BINDING ARGININE_SERINE RICH PROTEIN, E3 UBIQUITIN LIGASE"/>
    <property type="match status" value="1"/>
</dbReference>
<dbReference type="GO" id="GO:0000209">
    <property type="term" value="P:protein polyubiquitination"/>
    <property type="evidence" value="ECO:0007669"/>
    <property type="project" value="TreeGrafter"/>
</dbReference>
<dbReference type="EMBL" id="FN649758">
    <property type="protein sequence ID" value="CBJ33127.1"/>
    <property type="molecule type" value="Genomic_DNA"/>
</dbReference>
<evidence type="ECO:0000313" key="7">
    <source>
        <dbReference type="EMBL" id="CBJ33127.1"/>
    </source>
</evidence>
<proteinExistence type="predicted"/>
<dbReference type="EC" id="2.3.2.27" evidence="2"/>
<evidence type="ECO:0000256" key="2">
    <source>
        <dbReference type="ARBA" id="ARBA00012483"/>
    </source>
</evidence>
<dbReference type="STRING" id="2880.D7G117"/>
<dbReference type="AlphaFoldDB" id="D7G117"/>
<dbReference type="OrthoDB" id="21204at2759"/>
<gene>
    <name evidence="7" type="ORF">Esi_0425_0011</name>
</gene>
<dbReference type="GO" id="GO:0006513">
    <property type="term" value="P:protein monoubiquitination"/>
    <property type="evidence" value="ECO:0007669"/>
    <property type="project" value="TreeGrafter"/>
</dbReference>
<feature type="region of interest" description="Disordered" evidence="6">
    <location>
        <begin position="41"/>
        <end position="84"/>
    </location>
</feature>
<organism evidence="7 8">
    <name type="scientific">Ectocarpus siliculosus</name>
    <name type="common">Brown alga</name>
    <name type="synonym">Conferva siliculosa</name>
    <dbReference type="NCBI Taxonomy" id="2880"/>
    <lineage>
        <taxon>Eukaryota</taxon>
        <taxon>Sar</taxon>
        <taxon>Stramenopiles</taxon>
        <taxon>Ochrophyta</taxon>
        <taxon>PX clade</taxon>
        <taxon>Phaeophyceae</taxon>
        <taxon>Ectocarpales</taxon>
        <taxon>Ectocarpaceae</taxon>
        <taxon>Ectocarpus</taxon>
    </lineage>
</organism>
<keyword evidence="4" id="KW-0805">Transcription regulation</keyword>
<evidence type="ECO:0000256" key="4">
    <source>
        <dbReference type="ARBA" id="ARBA00023015"/>
    </source>
</evidence>
<evidence type="ECO:0000256" key="6">
    <source>
        <dbReference type="SAM" id="MobiDB-lite"/>
    </source>
</evidence>
<reference evidence="7 8" key="1">
    <citation type="journal article" date="2010" name="Nature">
        <title>The Ectocarpus genome and the independent evolution of multicellularity in brown algae.</title>
        <authorList>
            <person name="Cock J.M."/>
            <person name="Sterck L."/>
            <person name="Rouze P."/>
            <person name="Scornet D."/>
            <person name="Allen A.E."/>
            <person name="Amoutzias G."/>
            <person name="Anthouard V."/>
            <person name="Artiguenave F."/>
            <person name="Aury J.M."/>
            <person name="Badger J.H."/>
            <person name="Beszteri B."/>
            <person name="Billiau K."/>
            <person name="Bonnet E."/>
            <person name="Bothwell J.H."/>
            <person name="Bowler C."/>
            <person name="Boyen C."/>
            <person name="Brownlee C."/>
            <person name="Carrano C.J."/>
            <person name="Charrier B."/>
            <person name="Cho G.Y."/>
            <person name="Coelho S.M."/>
            <person name="Collen J."/>
            <person name="Corre E."/>
            <person name="Da Silva C."/>
            <person name="Delage L."/>
            <person name="Delaroque N."/>
            <person name="Dittami S.M."/>
            <person name="Doulbeau S."/>
            <person name="Elias M."/>
            <person name="Farnham G."/>
            <person name="Gachon C.M."/>
            <person name="Gschloessl B."/>
            <person name="Heesch S."/>
            <person name="Jabbari K."/>
            <person name="Jubin C."/>
            <person name="Kawai H."/>
            <person name="Kimura K."/>
            <person name="Kloareg B."/>
            <person name="Kupper F.C."/>
            <person name="Lang D."/>
            <person name="Le Bail A."/>
            <person name="Leblanc C."/>
            <person name="Lerouge P."/>
            <person name="Lohr M."/>
            <person name="Lopez P.J."/>
            <person name="Martens C."/>
            <person name="Maumus F."/>
            <person name="Michel G."/>
            <person name="Miranda-Saavedra D."/>
            <person name="Morales J."/>
            <person name="Moreau H."/>
            <person name="Motomura T."/>
            <person name="Nagasato C."/>
            <person name="Napoli C.A."/>
            <person name="Nelson D.R."/>
            <person name="Nyvall-Collen P."/>
            <person name="Peters A.F."/>
            <person name="Pommier C."/>
            <person name="Potin P."/>
            <person name="Poulain J."/>
            <person name="Quesneville H."/>
            <person name="Read B."/>
            <person name="Rensing S.A."/>
            <person name="Ritter A."/>
            <person name="Rousvoal S."/>
            <person name="Samanta M."/>
            <person name="Samson G."/>
            <person name="Schroeder D.C."/>
            <person name="Segurens B."/>
            <person name="Strittmatter M."/>
            <person name="Tonon T."/>
            <person name="Tregear J.W."/>
            <person name="Valentin K."/>
            <person name="von Dassow P."/>
            <person name="Yamagishi T."/>
            <person name="Van de Peer Y."/>
            <person name="Wincker P."/>
        </authorList>
    </citation>
    <scope>NUCLEOTIDE SEQUENCE [LARGE SCALE GENOMIC DNA]</scope>
    <source>
        <strain evidence="8">Ec32 / CCAP1310/4</strain>
    </source>
</reference>
<evidence type="ECO:0000256" key="3">
    <source>
        <dbReference type="ARBA" id="ARBA00022679"/>
    </source>
</evidence>
<dbReference type="InParanoid" id="D7G117"/>
<keyword evidence="8" id="KW-1185">Reference proteome</keyword>